<evidence type="ECO:0000256" key="3">
    <source>
        <dbReference type="ARBA" id="ARBA00022692"/>
    </source>
</evidence>
<comment type="similarity">
    <text evidence="2">Belongs to the autoinducer-2 exporter (AI-2E) (TC 2.A.86) family.</text>
</comment>
<feature type="transmembrane region" description="Helical" evidence="6">
    <location>
        <begin position="168"/>
        <end position="189"/>
    </location>
</feature>
<feature type="transmembrane region" description="Helical" evidence="6">
    <location>
        <begin position="323"/>
        <end position="349"/>
    </location>
</feature>
<keyword evidence="8" id="KW-1185">Reference proteome</keyword>
<keyword evidence="4 6" id="KW-1133">Transmembrane helix</keyword>
<proteinExistence type="inferred from homology"/>
<name>A0A6M0Q6E6_9BACI</name>
<evidence type="ECO:0000256" key="5">
    <source>
        <dbReference type="ARBA" id="ARBA00023136"/>
    </source>
</evidence>
<dbReference type="GO" id="GO:0055085">
    <property type="term" value="P:transmembrane transport"/>
    <property type="evidence" value="ECO:0007669"/>
    <property type="project" value="TreeGrafter"/>
</dbReference>
<dbReference type="EMBL" id="JAAIWM010000002">
    <property type="protein sequence ID" value="NEY71884.1"/>
    <property type="molecule type" value="Genomic_DNA"/>
</dbReference>
<dbReference type="AlphaFoldDB" id="A0A6M0Q6E6"/>
<evidence type="ECO:0000313" key="8">
    <source>
        <dbReference type="Proteomes" id="UP000481043"/>
    </source>
</evidence>
<dbReference type="Proteomes" id="UP000481043">
    <property type="component" value="Unassembled WGS sequence"/>
</dbReference>
<evidence type="ECO:0000313" key="7">
    <source>
        <dbReference type="EMBL" id="NEY71884.1"/>
    </source>
</evidence>
<dbReference type="InterPro" id="IPR014227">
    <property type="entry name" value="YtvI-like"/>
</dbReference>
<evidence type="ECO:0000256" key="4">
    <source>
        <dbReference type="ARBA" id="ARBA00022989"/>
    </source>
</evidence>
<protein>
    <submittedName>
        <fullName evidence="7">Sporulation integral membrane protein YtvI</fullName>
    </submittedName>
</protein>
<feature type="transmembrane region" description="Helical" evidence="6">
    <location>
        <begin position="254"/>
        <end position="276"/>
    </location>
</feature>
<evidence type="ECO:0000256" key="1">
    <source>
        <dbReference type="ARBA" id="ARBA00004141"/>
    </source>
</evidence>
<keyword evidence="3 6" id="KW-0812">Transmembrane</keyword>
<gene>
    <name evidence="7" type="primary">ytvI</name>
    <name evidence="7" type="ORF">G4D63_09005</name>
</gene>
<feature type="transmembrane region" description="Helical" evidence="6">
    <location>
        <begin position="12"/>
        <end position="30"/>
    </location>
</feature>
<dbReference type="PANTHER" id="PTHR21716:SF68">
    <property type="entry name" value="TRANSPORT PROTEIN YTVI-RELATED"/>
    <property type="match status" value="1"/>
</dbReference>
<feature type="transmembrane region" description="Helical" evidence="6">
    <location>
        <begin position="36"/>
        <end position="55"/>
    </location>
</feature>
<dbReference type="InterPro" id="IPR002549">
    <property type="entry name" value="AI-2E-like"/>
</dbReference>
<evidence type="ECO:0000256" key="6">
    <source>
        <dbReference type="SAM" id="Phobius"/>
    </source>
</evidence>
<reference evidence="7 8" key="1">
    <citation type="submission" date="2020-02" db="EMBL/GenBank/DDBJ databases">
        <title>Bacillus aquiflavi sp. nov., isolated from yellow water of strong flavor Chinese baijiu in Yibin region of China.</title>
        <authorList>
            <person name="Xie J."/>
        </authorList>
    </citation>
    <scope>NUCLEOTIDE SEQUENCE [LARGE SCALE GENOMIC DNA]</scope>
    <source>
        <strain evidence="7 8">SA4</strain>
    </source>
</reference>
<dbReference type="PANTHER" id="PTHR21716">
    <property type="entry name" value="TRANSMEMBRANE PROTEIN"/>
    <property type="match status" value="1"/>
</dbReference>
<feature type="transmembrane region" description="Helical" evidence="6">
    <location>
        <begin position="62"/>
        <end position="85"/>
    </location>
</feature>
<comment type="subcellular location">
    <subcellularLocation>
        <location evidence="1">Membrane</location>
        <topology evidence="1">Multi-pass membrane protein</topology>
    </subcellularLocation>
</comment>
<evidence type="ECO:0000256" key="2">
    <source>
        <dbReference type="ARBA" id="ARBA00009773"/>
    </source>
</evidence>
<dbReference type="Pfam" id="PF01594">
    <property type="entry name" value="AI-2E_transport"/>
    <property type="match status" value="1"/>
</dbReference>
<dbReference type="RefSeq" id="WP_163179302.1">
    <property type="nucleotide sequence ID" value="NZ_JAAIWM010000002.1"/>
</dbReference>
<sequence>MNYNLLYQILRFILVIAVIIGGFLSFYYLSTITYPFIIALIIAYMINPLVNILELKVKLPRYLGVFIVIILVFAVFAGLITLLIAEIINGSNYLAENVPQHFERLITYIEQYFTGQIIPLYNQLANTFENLDPSQKETIGTNIESFAANIIQSGKEVLESILTSIPRAFAWIPNAATVIIFALLATFFISKDWEKLNKRFSTLMPRKARESGKSVFIDLRKALFGFIKAQATLISITTVIVLIGLLFLRVEYAITIALIIGIVDILPYLGTGLIFVPWIIYSFFTGDVAFTIGLLVLYIIVIVQRQIMEPKILSSSIGLDPLATLIALFVGFKLFGFLGLIIGPVVLVIGKTLHSANVFHDIWNYIVGKKTV</sequence>
<dbReference type="GO" id="GO:0016020">
    <property type="term" value="C:membrane"/>
    <property type="evidence" value="ECO:0007669"/>
    <property type="project" value="UniProtKB-SubCell"/>
</dbReference>
<organism evidence="7 8">
    <name type="scientific">Bacillus mesophilus</name>
    <dbReference type="NCBI Taxonomy" id="1808955"/>
    <lineage>
        <taxon>Bacteria</taxon>
        <taxon>Bacillati</taxon>
        <taxon>Bacillota</taxon>
        <taxon>Bacilli</taxon>
        <taxon>Bacillales</taxon>
        <taxon>Bacillaceae</taxon>
        <taxon>Bacillus</taxon>
    </lineage>
</organism>
<dbReference type="NCBIfam" id="TIGR02872">
    <property type="entry name" value="spore_ytvI"/>
    <property type="match status" value="1"/>
</dbReference>
<feature type="transmembrane region" description="Helical" evidence="6">
    <location>
        <begin position="223"/>
        <end position="248"/>
    </location>
</feature>
<accession>A0A6M0Q6E6</accession>
<comment type="caution">
    <text evidence="7">The sequence shown here is derived from an EMBL/GenBank/DDBJ whole genome shotgun (WGS) entry which is preliminary data.</text>
</comment>
<keyword evidence="5 6" id="KW-0472">Membrane</keyword>
<feature type="transmembrane region" description="Helical" evidence="6">
    <location>
        <begin position="283"/>
        <end position="303"/>
    </location>
</feature>